<dbReference type="HOGENOM" id="CLU_083385_0_0_1"/>
<feature type="compositionally biased region" description="Basic and acidic residues" evidence="1">
    <location>
        <begin position="178"/>
        <end position="192"/>
    </location>
</feature>
<dbReference type="Proteomes" id="UP000030653">
    <property type="component" value="Unassembled WGS sequence"/>
</dbReference>
<evidence type="ECO:0000256" key="1">
    <source>
        <dbReference type="SAM" id="MobiDB-lite"/>
    </source>
</evidence>
<dbReference type="EMBL" id="JH795857">
    <property type="protein sequence ID" value="EJU05126.1"/>
    <property type="molecule type" value="Genomic_DNA"/>
</dbReference>
<reference evidence="2 3" key="1">
    <citation type="journal article" date="2012" name="Science">
        <title>The Paleozoic origin of enzymatic lignin decomposition reconstructed from 31 fungal genomes.</title>
        <authorList>
            <person name="Floudas D."/>
            <person name="Binder M."/>
            <person name="Riley R."/>
            <person name="Barry K."/>
            <person name="Blanchette R.A."/>
            <person name="Henrissat B."/>
            <person name="Martinez A.T."/>
            <person name="Otillar R."/>
            <person name="Spatafora J.W."/>
            <person name="Yadav J.S."/>
            <person name="Aerts A."/>
            <person name="Benoit I."/>
            <person name="Boyd A."/>
            <person name="Carlson A."/>
            <person name="Copeland A."/>
            <person name="Coutinho P.M."/>
            <person name="de Vries R.P."/>
            <person name="Ferreira P."/>
            <person name="Findley K."/>
            <person name="Foster B."/>
            <person name="Gaskell J."/>
            <person name="Glotzer D."/>
            <person name="Gorecki P."/>
            <person name="Heitman J."/>
            <person name="Hesse C."/>
            <person name="Hori C."/>
            <person name="Igarashi K."/>
            <person name="Jurgens J.A."/>
            <person name="Kallen N."/>
            <person name="Kersten P."/>
            <person name="Kohler A."/>
            <person name="Kuees U."/>
            <person name="Kumar T.K.A."/>
            <person name="Kuo A."/>
            <person name="LaButti K."/>
            <person name="Larrondo L.F."/>
            <person name="Lindquist E."/>
            <person name="Ling A."/>
            <person name="Lombard V."/>
            <person name="Lucas S."/>
            <person name="Lundell T."/>
            <person name="Martin R."/>
            <person name="McLaughlin D.J."/>
            <person name="Morgenstern I."/>
            <person name="Morin E."/>
            <person name="Murat C."/>
            <person name="Nagy L.G."/>
            <person name="Nolan M."/>
            <person name="Ohm R.A."/>
            <person name="Patyshakuliyeva A."/>
            <person name="Rokas A."/>
            <person name="Ruiz-Duenas F.J."/>
            <person name="Sabat G."/>
            <person name="Salamov A."/>
            <person name="Samejima M."/>
            <person name="Schmutz J."/>
            <person name="Slot J.C."/>
            <person name="St John F."/>
            <person name="Stenlid J."/>
            <person name="Sun H."/>
            <person name="Sun S."/>
            <person name="Syed K."/>
            <person name="Tsang A."/>
            <person name="Wiebenga A."/>
            <person name="Young D."/>
            <person name="Pisabarro A."/>
            <person name="Eastwood D.C."/>
            <person name="Martin F."/>
            <person name="Cullen D."/>
            <person name="Grigoriev I.V."/>
            <person name="Hibbett D.S."/>
        </authorList>
    </citation>
    <scope>NUCLEOTIDE SEQUENCE [LARGE SCALE GENOMIC DNA]</scope>
    <source>
        <strain evidence="2 3">DJM-731 SS1</strain>
    </source>
</reference>
<gene>
    <name evidence="2" type="ORF">DACRYDRAFT_14186</name>
</gene>
<feature type="compositionally biased region" description="Polar residues" evidence="1">
    <location>
        <begin position="84"/>
        <end position="119"/>
    </location>
</feature>
<name>M5G4D7_DACPD</name>
<dbReference type="RefSeq" id="XP_040632020.1">
    <property type="nucleotide sequence ID" value="XM_040771020.1"/>
</dbReference>
<keyword evidence="3" id="KW-1185">Reference proteome</keyword>
<feature type="region of interest" description="Disordered" evidence="1">
    <location>
        <begin position="69"/>
        <end position="192"/>
    </location>
</feature>
<accession>M5G4D7</accession>
<protein>
    <submittedName>
        <fullName evidence="2">Uncharacterized protein</fullName>
    </submittedName>
</protein>
<proteinExistence type="predicted"/>
<organism evidence="2 3">
    <name type="scientific">Dacryopinax primogenitus (strain DJM 731)</name>
    <name type="common">Brown rot fungus</name>
    <dbReference type="NCBI Taxonomy" id="1858805"/>
    <lineage>
        <taxon>Eukaryota</taxon>
        <taxon>Fungi</taxon>
        <taxon>Dikarya</taxon>
        <taxon>Basidiomycota</taxon>
        <taxon>Agaricomycotina</taxon>
        <taxon>Dacrymycetes</taxon>
        <taxon>Dacrymycetales</taxon>
        <taxon>Dacrymycetaceae</taxon>
        <taxon>Dacryopinax</taxon>
    </lineage>
</organism>
<sequence>MHRAISQAARRPLAAASLRTFTSSTTPWAPSPTSPLQEPIASFHNIYAKDDHTYEPVPAGTTHYVVSQPEHKNTPYDVPAGAFPTSSPYDLYASTQKPQFSGQPSSTSSTAAHPNTTNRVPRVEDTYPYGSSSAVRHNDAPGEMAKGSGKGVHLSEGVRVTPGTGGELASRNGWPSEEQGKAGLDEAGKMRK</sequence>
<dbReference type="OrthoDB" id="3355886at2759"/>
<dbReference type="GeneID" id="63686082"/>
<evidence type="ECO:0000313" key="2">
    <source>
        <dbReference type="EMBL" id="EJU05126.1"/>
    </source>
</evidence>
<dbReference type="AlphaFoldDB" id="M5G4D7"/>
<evidence type="ECO:0000313" key="3">
    <source>
        <dbReference type="Proteomes" id="UP000030653"/>
    </source>
</evidence>